<gene>
    <name evidence="1" type="ORF">FYJ64_04840</name>
</gene>
<comment type="caution">
    <text evidence="1">The sequence shown here is derived from an EMBL/GenBank/DDBJ whole genome shotgun (WGS) entry which is preliminary data.</text>
</comment>
<dbReference type="Proteomes" id="UP000474676">
    <property type="component" value="Unassembled WGS sequence"/>
</dbReference>
<evidence type="ECO:0000313" key="1">
    <source>
        <dbReference type="EMBL" id="MST51635.1"/>
    </source>
</evidence>
<evidence type="ECO:0000313" key="2">
    <source>
        <dbReference type="Proteomes" id="UP000474676"/>
    </source>
</evidence>
<dbReference type="AlphaFoldDB" id="A0A6L5Y5A1"/>
<name>A0A6L5Y5A1_9FIRM</name>
<protein>
    <submittedName>
        <fullName evidence="1">DUF5049 domain-containing protein</fullName>
    </submittedName>
</protein>
<dbReference type="InterPro" id="IPR032488">
    <property type="entry name" value="DUF5049"/>
</dbReference>
<dbReference type="Pfam" id="PF16468">
    <property type="entry name" value="DUF5049"/>
    <property type="match status" value="1"/>
</dbReference>
<sequence>MTNMIREQILAVRDTGLTNMFDVPAVQRIAFDLGYYELVDWLTDHKKEYANFIMTGEE</sequence>
<dbReference type="RefSeq" id="WP_154574090.1">
    <property type="nucleotide sequence ID" value="NZ_VUMZ01000003.1"/>
</dbReference>
<reference evidence="1 2" key="1">
    <citation type="submission" date="2019-08" db="EMBL/GenBank/DDBJ databases">
        <title>In-depth cultivation of the pig gut microbiome towards novel bacterial diversity and tailored functional studies.</title>
        <authorList>
            <person name="Wylensek D."/>
            <person name="Hitch T.C.A."/>
            <person name="Clavel T."/>
        </authorList>
    </citation>
    <scope>NUCLEOTIDE SEQUENCE [LARGE SCALE GENOMIC DNA]</scope>
    <source>
        <strain evidence="1 2">WCA-MUC-591-APC-3H</strain>
    </source>
</reference>
<keyword evidence="2" id="KW-1185">Reference proteome</keyword>
<dbReference type="EMBL" id="VUMZ01000003">
    <property type="protein sequence ID" value="MST51635.1"/>
    <property type="molecule type" value="Genomic_DNA"/>
</dbReference>
<proteinExistence type="predicted"/>
<accession>A0A6L5Y5A1</accession>
<organism evidence="1 2">
    <name type="scientific">Hornefia butyriciproducens</name>
    <dbReference type="NCBI Taxonomy" id="2652293"/>
    <lineage>
        <taxon>Bacteria</taxon>
        <taxon>Bacillati</taxon>
        <taxon>Bacillota</taxon>
        <taxon>Clostridia</taxon>
        <taxon>Peptostreptococcales</taxon>
        <taxon>Anaerovoracaceae</taxon>
        <taxon>Hornefia</taxon>
    </lineage>
</organism>
<dbReference type="GeneID" id="303114646"/>